<protein>
    <submittedName>
        <fullName evidence="2">Uncharacterized protein</fullName>
    </submittedName>
</protein>
<evidence type="ECO:0000313" key="2">
    <source>
        <dbReference type="EMBL" id="MQM09985.1"/>
    </source>
</evidence>
<organism evidence="2 3">
    <name type="scientific">Colocasia esculenta</name>
    <name type="common">Wild taro</name>
    <name type="synonym">Arum esculentum</name>
    <dbReference type="NCBI Taxonomy" id="4460"/>
    <lineage>
        <taxon>Eukaryota</taxon>
        <taxon>Viridiplantae</taxon>
        <taxon>Streptophyta</taxon>
        <taxon>Embryophyta</taxon>
        <taxon>Tracheophyta</taxon>
        <taxon>Spermatophyta</taxon>
        <taxon>Magnoliopsida</taxon>
        <taxon>Liliopsida</taxon>
        <taxon>Araceae</taxon>
        <taxon>Aroideae</taxon>
        <taxon>Colocasieae</taxon>
        <taxon>Colocasia</taxon>
    </lineage>
</organism>
<dbReference type="EMBL" id="NMUH01004539">
    <property type="protein sequence ID" value="MQM09985.1"/>
    <property type="molecule type" value="Genomic_DNA"/>
</dbReference>
<dbReference type="AlphaFoldDB" id="A0A843WZG2"/>
<proteinExistence type="predicted"/>
<keyword evidence="3" id="KW-1185">Reference proteome</keyword>
<feature type="region of interest" description="Disordered" evidence="1">
    <location>
        <begin position="63"/>
        <end position="91"/>
    </location>
</feature>
<sequence>MLGSRCRRARLGRAVDTEVRLGRGGWSLEGVHGSRRSGEPPAADGLQVLNGGVGGAHLVYQLRPPSSPKFEQSETGVRASPPGPGGPDSVGARGILVRVAREQLFGTGIHCRMAVSNYTSESRTPPNSLLPFPVPLLPPFFPFQEEMPRRMW</sequence>
<dbReference type="Proteomes" id="UP000652761">
    <property type="component" value="Unassembled WGS sequence"/>
</dbReference>
<evidence type="ECO:0000256" key="1">
    <source>
        <dbReference type="SAM" id="MobiDB-lite"/>
    </source>
</evidence>
<evidence type="ECO:0000313" key="3">
    <source>
        <dbReference type="Proteomes" id="UP000652761"/>
    </source>
</evidence>
<comment type="caution">
    <text evidence="2">The sequence shown here is derived from an EMBL/GenBank/DDBJ whole genome shotgun (WGS) entry which is preliminary data.</text>
</comment>
<accession>A0A843WZG2</accession>
<gene>
    <name evidence="2" type="ORF">Taro_042874</name>
</gene>
<reference evidence="2" key="1">
    <citation type="submission" date="2017-07" db="EMBL/GenBank/DDBJ databases">
        <title>Taro Niue Genome Assembly and Annotation.</title>
        <authorList>
            <person name="Atibalentja N."/>
            <person name="Keating K."/>
            <person name="Fields C.J."/>
        </authorList>
    </citation>
    <scope>NUCLEOTIDE SEQUENCE</scope>
    <source>
        <strain evidence="2">Niue_2</strain>
        <tissue evidence="2">Leaf</tissue>
    </source>
</reference>
<name>A0A843WZG2_COLES</name>